<sequence>MDILLKDCDLYHKYHQTFESQGITIERFEKLSKLNQTTFASAIMERCQMTCGDFIDLICSWESYVQSKEKRQNSDLNQKKARSITDSDEFKTPKSNSYRDCVSDFTKSDQKIESKIEQADKSTQTGNELLEVPLALSPQGKVSPSKMLGKKRTVSDREAMEPEKPPCSIPTIVCQNKRRAQQLLVPSQSPNKAIGSKVQTYNILEMPSKPQTPTFKESFNQVNVLLVKDNAPKVQQAERQQQQQRSIKNSSK</sequence>
<gene>
    <name evidence="2" type="primary">Contig3531.g3769</name>
    <name evidence="2" type="ORF">STYLEM_17853</name>
</gene>
<dbReference type="EMBL" id="CCKQ01016849">
    <property type="protein sequence ID" value="CDW88729.1"/>
    <property type="molecule type" value="Genomic_DNA"/>
</dbReference>
<reference evidence="2 3" key="1">
    <citation type="submission" date="2014-06" db="EMBL/GenBank/DDBJ databases">
        <authorList>
            <person name="Swart Estienne"/>
        </authorList>
    </citation>
    <scope>NUCLEOTIDE SEQUENCE [LARGE SCALE GENOMIC DNA]</scope>
    <source>
        <strain evidence="2 3">130c</strain>
    </source>
</reference>
<name>A0A078B2M0_STYLE</name>
<feature type="compositionally biased region" description="Basic and acidic residues" evidence="1">
    <location>
        <begin position="153"/>
        <end position="164"/>
    </location>
</feature>
<protein>
    <submittedName>
        <fullName evidence="2">Uncharacterized protein</fullName>
    </submittedName>
</protein>
<feature type="compositionally biased region" description="Basic and acidic residues" evidence="1">
    <location>
        <begin position="83"/>
        <end position="92"/>
    </location>
</feature>
<feature type="region of interest" description="Disordered" evidence="1">
    <location>
        <begin position="140"/>
        <end position="167"/>
    </location>
</feature>
<evidence type="ECO:0000256" key="1">
    <source>
        <dbReference type="SAM" id="MobiDB-lite"/>
    </source>
</evidence>
<dbReference type="InParanoid" id="A0A078B2M0"/>
<organism evidence="2 3">
    <name type="scientific">Stylonychia lemnae</name>
    <name type="common">Ciliate</name>
    <dbReference type="NCBI Taxonomy" id="5949"/>
    <lineage>
        <taxon>Eukaryota</taxon>
        <taxon>Sar</taxon>
        <taxon>Alveolata</taxon>
        <taxon>Ciliophora</taxon>
        <taxon>Intramacronucleata</taxon>
        <taxon>Spirotrichea</taxon>
        <taxon>Stichotrichia</taxon>
        <taxon>Sporadotrichida</taxon>
        <taxon>Oxytrichidae</taxon>
        <taxon>Stylonychinae</taxon>
        <taxon>Stylonychia</taxon>
    </lineage>
</organism>
<feature type="region of interest" description="Disordered" evidence="1">
    <location>
        <begin position="233"/>
        <end position="252"/>
    </location>
</feature>
<evidence type="ECO:0000313" key="3">
    <source>
        <dbReference type="Proteomes" id="UP000039865"/>
    </source>
</evidence>
<evidence type="ECO:0000313" key="2">
    <source>
        <dbReference type="EMBL" id="CDW88729.1"/>
    </source>
</evidence>
<dbReference type="AlphaFoldDB" id="A0A078B2M0"/>
<dbReference type="Proteomes" id="UP000039865">
    <property type="component" value="Unassembled WGS sequence"/>
</dbReference>
<accession>A0A078B2M0</accession>
<proteinExistence type="predicted"/>
<feature type="region of interest" description="Disordered" evidence="1">
    <location>
        <begin position="70"/>
        <end position="97"/>
    </location>
</feature>
<feature type="compositionally biased region" description="Low complexity" evidence="1">
    <location>
        <begin position="235"/>
        <end position="245"/>
    </location>
</feature>
<keyword evidence="3" id="KW-1185">Reference proteome</keyword>